<dbReference type="Proteomes" id="UP000235965">
    <property type="component" value="Unassembled WGS sequence"/>
</dbReference>
<reference evidence="1 2" key="1">
    <citation type="submission" date="2017-12" db="EMBL/GenBank/DDBJ databases">
        <title>Hemimetabolous genomes reveal molecular basis of termite eusociality.</title>
        <authorList>
            <person name="Harrison M.C."/>
            <person name="Jongepier E."/>
            <person name="Robertson H.M."/>
            <person name="Arning N."/>
            <person name="Bitard-Feildel T."/>
            <person name="Chao H."/>
            <person name="Childers C.P."/>
            <person name="Dinh H."/>
            <person name="Doddapaneni H."/>
            <person name="Dugan S."/>
            <person name="Gowin J."/>
            <person name="Greiner C."/>
            <person name="Han Y."/>
            <person name="Hu H."/>
            <person name="Hughes D.S.T."/>
            <person name="Huylmans A.-K."/>
            <person name="Kemena C."/>
            <person name="Kremer L.P.M."/>
            <person name="Lee S.L."/>
            <person name="Lopez-Ezquerra A."/>
            <person name="Mallet L."/>
            <person name="Monroy-Kuhn J.M."/>
            <person name="Moser A."/>
            <person name="Murali S.C."/>
            <person name="Muzny D.M."/>
            <person name="Otani S."/>
            <person name="Piulachs M.-D."/>
            <person name="Poelchau M."/>
            <person name="Qu J."/>
            <person name="Schaub F."/>
            <person name="Wada-Katsumata A."/>
            <person name="Worley K.C."/>
            <person name="Xie Q."/>
            <person name="Ylla G."/>
            <person name="Poulsen M."/>
            <person name="Gibbs R.A."/>
            <person name="Schal C."/>
            <person name="Richards S."/>
            <person name="Belles X."/>
            <person name="Korb J."/>
            <person name="Bornberg-Bauer E."/>
        </authorList>
    </citation>
    <scope>NUCLEOTIDE SEQUENCE [LARGE SCALE GENOMIC DNA]</scope>
    <source>
        <tissue evidence="1">Whole body</tissue>
    </source>
</reference>
<dbReference type="InParanoid" id="A0A2J7PG17"/>
<comment type="caution">
    <text evidence="1">The sequence shown here is derived from an EMBL/GenBank/DDBJ whole genome shotgun (WGS) entry which is preliminary data.</text>
</comment>
<evidence type="ECO:0000313" key="2">
    <source>
        <dbReference type="Proteomes" id="UP000235965"/>
    </source>
</evidence>
<name>A0A2J7PG17_9NEOP</name>
<protein>
    <recommendedName>
        <fullName evidence="3">HAT C-terminal dimerisation domain-containing protein</fullName>
    </recommendedName>
</protein>
<evidence type="ECO:0008006" key="3">
    <source>
        <dbReference type="Google" id="ProtNLM"/>
    </source>
</evidence>
<dbReference type="AlphaFoldDB" id="A0A2J7PG17"/>
<organism evidence="1 2">
    <name type="scientific">Cryptotermes secundus</name>
    <dbReference type="NCBI Taxonomy" id="105785"/>
    <lineage>
        <taxon>Eukaryota</taxon>
        <taxon>Metazoa</taxon>
        <taxon>Ecdysozoa</taxon>
        <taxon>Arthropoda</taxon>
        <taxon>Hexapoda</taxon>
        <taxon>Insecta</taxon>
        <taxon>Pterygota</taxon>
        <taxon>Neoptera</taxon>
        <taxon>Polyneoptera</taxon>
        <taxon>Dictyoptera</taxon>
        <taxon>Blattodea</taxon>
        <taxon>Blattoidea</taxon>
        <taxon>Termitoidae</taxon>
        <taxon>Kalotermitidae</taxon>
        <taxon>Cryptotermitinae</taxon>
        <taxon>Cryptotermes</taxon>
    </lineage>
</organism>
<gene>
    <name evidence="1" type="ORF">B7P43_G01007</name>
</gene>
<accession>A0A2J7PG17</accession>
<keyword evidence="2" id="KW-1185">Reference proteome</keyword>
<dbReference type="PANTHER" id="PTHR45913">
    <property type="entry name" value="EPM2A-INTERACTING PROTEIN 1"/>
    <property type="match status" value="1"/>
</dbReference>
<dbReference type="PANTHER" id="PTHR45913:SF5">
    <property type="entry name" value="GENERAL TRANSCRIPTION FACTOR II-I REPEAT DOMAIN-CONTAINING PROTEIN 2A-LIKE PROTEIN"/>
    <property type="match status" value="1"/>
</dbReference>
<sequence>MSTGKCDSQLIGLTHYIAVRWHGFFQLKNEIDIFLTEKNHHEPLLSDTKWLWKLAFFSQMKYIKSKYRANLSNEHLKSLLVISVSKFEPQFNQILRTQKKFQHSH</sequence>
<evidence type="ECO:0000313" key="1">
    <source>
        <dbReference type="EMBL" id="PNF15280.1"/>
    </source>
</evidence>
<dbReference type="EMBL" id="NEVH01025635">
    <property type="protein sequence ID" value="PNF15280.1"/>
    <property type="molecule type" value="Genomic_DNA"/>
</dbReference>
<proteinExistence type="predicted"/>